<sequence>MKKLEKIIKLAKEENGKVFVVDQNGDAQLVVMSIEEYEKLKSGDHFDRLSQKLESLAEQTESLNKQIIDIQKDETGDIESVDEELYTASEIPSFSTKKFSDHLYIESIEE</sequence>
<evidence type="ECO:0000313" key="3">
    <source>
        <dbReference type="EMBL" id="PIR96913.1"/>
    </source>
</evidence>
<evidence type="ECO:0008006" key="5">
    <source>
        <dbReference type="Google" id="ProtNLM"/>
    </source>
</evidence>
<accession>A0A2H0VCW8</accession>
<dbReference type="EMBL" id="PFAJ01000053">
    <property type="protein sequence ID" value="PIR96913.1"/>
    <property type="molecule type" value="Genomic_DNA"/>
</dbReference>
<dbReference type="AlphaFoldDB" id="A0A2H0VCW8"/>
<feature type="coiled-coil region" evidence="2">
    <location>
        <begin position="46"/>
        <end position="73"/>
    </location>
</feature>
<protein>
    <recommendedName>
        <fullName evidence="5">Antitoxin</fullName>
    </recommendedName>
</protein>
<organism evidence="3 4">
    <name type="scientific">Candidatus Doudnabacteria bacterium CG10_big_fil_rev_8_21_14_0_10_41_10</name>
    <dbReference type="NCBI Taxonomy" id="1974551"/>
    <lineage>
        <taxon>Bacteria</taxon>
        <taxon>Candidatus Doudnaibacteriota</taxon>
    </lineage>
</organism>
<name>A0A2H0VCW8_9BACT</name>
<dbReference type="Proteomes" id="UP000230557">
    <property type="component" value="Unassembled WGS sequence"/>
</dbReference>
<dbReference type="SUPFAM" id="SSF143120">
    <property type="entry name" value="YefM-like"/>
    <property type="match status" value="1"/>
</dbReference>
<keyword evidence="2" id="KW-0175">Coiled coil</keyword>
<dbReference type="InterPro" id="IPR036165">
    <property type="entry name" value="YefM-like_sf"/>
</dbReference>
<reference evidence="4" key="1">
    <citation type="submission" date="2017-09" db="EMBL/GenBank/DDBJ databases">
        <title>Depth-based differentiation of microbial function through sediment-hosted aquifers and enrichment of novel symbionts in the deep terrestrial subsurface.</title>
        <authorList>
            <person name="Probst A.J."/>
            <person name="Ladd B."/>
            <person name="Jarett J.K."/>
            <person name="Geller-Mcgrath D.E."/>
            <person name="Sieber C.M.K."/>
            <person name="Emerson J.B."/>
            <person name="Anantharaman K."/>
            <person name="Thomas B.C."/>
            <person name="Malmstrom R."/>
            <person name="Stieglmeier M."/>
            <person name="Klingl A."/>
            <person name="Woyke T."/>
            <person name="Ryan C.M."/>
            <person name="Banfield J.F."/>
        </authorList>
    </citation>
    <scope>NUCLEOTIDE SEQUENCE [LARGE SCALE GENOMIC DNA]</scope>
</reference>
<comment type="caution">
    <text evidence="3">The sequence shown here is derived from an EMBL/GenBank/DDBJ whole genome shotgun (WGS) entry which is preliminary data.</text>
</comment>
<evidence type="ECO:0000256" key="1">
    <source>
        <dbReference type="ARBA" id="ARBA00009981"/>
    </source>
</evidence>
<comment type="similarity">
    <text evidence="1">Belongs to the phD/YefM antitoxin family.</text>
</comment>
<evidence type="ECO:0000256" key="2">
    <source>
        <dbReference type="SAM" id="Coils"/>
    </source>
</evidence>
<gene>
    <name evidence="3" type="ORF">COT91_04000</name>
</gene>
<proteinExistence type="inferred from homology"/>
<evidence type="ECO:0000313" key="4">
    <source>
        <dbReference type="Proteomes" id="UP000230557"/>
    </source>
</evidence>